<gene>
    <name evidence="1" type="ORF">SMGD1_0945</name>
</gene>
<organism evidence="1 2">
    <name type="scientific">Sulfurimonas gotlandica (strain DSM 19862 / JCM 16533 / GD1)</name>
    <dbReference type="NCBI Taxonomy" id="929558"/>
    <lineage>
        <taxon>Bacteria</taxon>
        <taxon>Pseudomonadati</taxon>
        <taxon>Campylobacterota</taxon>
        <taxon>Epsilonproteobacteria</taxon>
        <taxon>Campylobacterales</taxon>
        <taxon>Sulfurimonadaceae</taxon>
        <taxon>Sulfurimonas</taxon>
    </lineage>
</organism>
<dbReference type="PATRIC" id="fig|929558.5.peg.941"/>
<accession>B6BLV7</accession>
<dbReference type="AlphaFoldDB" id="B6BLV7"/>
<dbReference type="HOGENOM" id="CLU_192691_0_0_7"/>
<dbReference type="OrthoDB" id="5344242at2"/>
<protein>
    <submittedName>
        <fullName evidence="1">Uncharacterized protein</fullName>
    </submittedName>
</protein>
<name>B6BLV7_SULGG</name>
<evidence type="ECO:0000313" key="1">
    <source>
        <dbReference type="EMBL" id="EHP29471.1"/>
    </source>
</evidence>
<comment type="caution">
    <text evidence="1">The sequence shown here is derived from an EMBL/GenBank/DDBJ whole genome shotgun (WGS) entry which is preliminary data.</text>
</comment>
<dbReference type="Proteomes" id="UP000006431">
    <property type="component" value="Unassembled WGS sequence"/>
</dbReference>
<proteinExistence type="predicted"/>
<evidence type="ECO:0000313" key="2">
    <source>
        <dbReference type="Proteomes" id="UP000006431"/>
    </source>
</evidence>
<dbReference type="eggNOG" id="ENOG5030TBM">
    <property type="taxonomic scope" value="Bacteria"/>
</dbReference>
<sequence length="80" mass="8699">MFKIIVENECGCFKKSDLQNGIEVASKDDALMKSIEMRDHMNDEFCGKHDFKVQEAGSNFVIAFAESTSNGCCGGGCGSH</sequence>
<accession>H1FXW4</accession>
<keyword evidence="2" id="KW-1185">Reference proteome</keyword>
<reference evidence="1 2" key="1">
    <citation type="journal article" date="2012" name="Proc. Natl. Acad. Sci. U.S.A.">
        <title>Genome and physiology of a model Epsilonproteobacterium responsible for sulfide detoxification in marine oxygen depletion zones.</title>
        <authorList>
            <person name="Grote J."/>
            <person name="Schott T."/>
            <person name="Bruckner C.G."/>
            <person name="Glockner F.O."/>
            <person name="Jost G."/>
            <person name="Teeling H."/>
            <person name="Labrenz M."/>
            <person name="Jurgens K."/>
        </authorList>
    </citation>
    <scope>NUCLEOTIDE SEQUENCE [LARGE SCALE GENOMIC DNA]</scope>
    <source>
        <strain evidence="1 2">GD1</strain>
    </source>
</reference>
<dbReference type="STRING" id="929558.SMGD1_0945"/>
<dbReference type="EMBL" id="AFRZ01000001">
    <property type="protein sequence ID" value="EHP29471.1"/>
    <property type="molecule type" value="Genomic_DNA"/>
</dbReference>
<dbReference type="RefSeq" id="WP_008338817.1">
    <property type="nucleotide sequence ID" value="NZ_AFRZ01000001.1"/>
</dbReference>